<comment type="similarity">
    <text evidence="1 7">Belongs to the peptidase S1B family.</text>
</comment>
<keyword evidence="2 7" id="KW-0645">Protease</keyword>
<dbReference type="Gene3D" id="3.40.50.1820">
    <property type="entry name" value="alpha/beta hydrolase"/>
    <property type="match status" value="1"/>
</dbReference>
<dbReference type="AlphaFoldDB" id="A0A7W8EMU3"/>
<evidence type="ECO:0000256" key="4">
    <source>
        <dbReference type="ARBA" id="ARBA00022801"/>
    </source>
</evidence>
<dbReference type="SUPFAM" id="SSF50494">
    <property type="entry name" value="Trypsin-like serine proteases"/>
    <property type="match status" value="1"/>
</dbReference>
<dbReference type="PRINTS" id="PR01774">
    <property type="entry name" value="EXFOLTOXIN"/>
</dbReference>
<dbReference type="InterPro" id="IPR008256">
    <property type="entry name" value="Peptidase_S1B"/>
</dbReference>
<evidence type="ECO:0000313" key="10">
    <source>
        <dbReference type="Proteomes" id="UP000568380"/>
    </source>
</evidence>
<evidence type="ECO:0000256" key="3">
    <source>
        <dbReference type="ARBA" id="ARBA00022729"/>
    </source>
</evidence>
<name>A0A7W8EMU3_9ACTN</name>
<feature type="region of interest" description="Disordered" evidence="8">
    <location>
        <begin position="1"/>
        <end position="34"/>
    </location>
</feature>
<dbReference type="EC" id="3.4.21.-" evidence="7"/>
<reference evidence="9 10" key="1">
    <citation type="submission" date="2020-08" db="EMBL/GenBank/DDBJ databases">
        <title>Genomic Encyclopedia of Type Strains, Phase IV (KMG-IV): sequencing the most valuable type-strain genomes for metagenomic binning, comparative biology and taxonomic classification.</title>
        <authorList>
            <person name="Goeker M."/>
        </authorList>
    </citation>
    <scope>NUCLEOTIDE SEQUENCE [LARGE SCALE GENOMIC DNA]</scope>
    <source>
        <strain evidence="9 10">DSM 45385</strain>
    </source>
</reference>
<gene>
    <name evidence="9" type="ORF">HNR40_010542</name>
</gene>
<proteinExistence type="inferred from homology"/>
<keyword evidence="4 7" id="KW-0378">Hydrolase</keyword>
<evidence type="ECO:0000256" key="6">
    <source>
        <dbReference type="PIRSR" id="PIRSR608256-1"/>
    </source>
</evidence>
<dbReference type="InterPro" id="IPR008353">
    <property type="entry name" value="Peptidase_S1B_tx"/>
</dbReference>
<dbReference type="InterPro" id="IPR009003">
    <property type="entry name" value="Peptidase_S1_PA"/>
</dbReference>
<accession>A0A7W8EMU3</accession>
<dbReference type="PRINTS" id="PR00839">
    <property type="entry name" value="V8PROTEASE"/>
</dbReference>
<dbReference type="Gene3D" id="2.40.10.10">
    <property type="entry name" value="Trypsin-like serine proteases"/>
    <property type="match status" value="2"/>
</dbReference>
<evidence type="ECO:0000256" key="2">
    <source>
        <dbReference type="ARBA" id="ARBA00022670"/>
    </source>
</evidence>
<dbReference type="InterPro" id="IPR029058">
    <property type="entry name" value="AB_hydrolase_fold"/>
</dbReference>
<evidence type="ECO:0000256" key="7">
    <source>
        <dbReference type="RuleBase" id="RU004296"/>
    </source>
</evidence>
<dbReference type="EMBL" id="JACHIN010000029">
    <property type="protein sequence ID" value="MBB5085031.1"/>
    <property type="molecule type" value="Genomic_DNA"/>
</dbReference>
<protein>
    <recommendedName>
        <fullName evidence="7">Serine protease</fullName>
        <ecNumber evidence="7">3.4.21.-</ecNumber>
    </recommendedName>
</protein>
<comment type="caution">
    <text evidence="9">The sequence shown here is derived from an EMBL/GenBank/DDBJ whole genome shotgun (WGS) entry which is preliminary data.</text>
</comment>
<feature type="active site" description="Charge relay system" evidence="6">
    <location>
        <position position="172"/>
    </location>
</feature>
<dbReference type="SUPFAM" id="SSF53474">
    <property type="entry name" value="alpha/beta-Hydrolases"/>
    <property type="match status" value="1"/>
</dbReference>
<evidence type="ECO:0000256" key="1">
    <source>
        <dbReference type="ARBA" id="ARBA00008764"/>
    </source>
</evidence>
<keyword evidence="10" id="KW-1185">Reference proteome</keyword>
<dbReference type="RefSeq" id="WP_184976078.1">
    <property type="nucleotide sequence ID" value="NZ_JACHIN010000029.1"/>
</dbReference>
<feature type="active site" description="Charge relay system" evidence="6">
    <location>
        <position position="128"/>
    </location>
</feature>
<dbReference type="GO" id="GO:0006508">
    <property type="term" value="P:proteolysis"/>
    <property type="evidence" value="ECO:0007669"/>
    <property type="project" value="UniProtKB-KW"/>
</dbReference>
<dbReference type="GO" id="GO:0004252">
    <property type="term" value="F:serine-type endopeptidase activity"/>
    <property type="evidence" value="ECO:0007669"/>
    <property type="project" value="InterPro"/>
</dbReference>
<feature type="compositionally biased region" description="Basic and acidic residues" evidence="8">
    <location>
        <begin position="16"/>
        <end position="34"/>
    </location>
</feature>
<dbReference type="InterPro" id="IPR043504">
    <property type="entry name" value="Peptidase_S1_PA_chymotrypsin"/>
</dbReference>
<evidence type="ECO:0000256" key="8">
    <source>
        <dbReference type="SAM" id="MobiDB-lite"/>
    </source>
</evidence>
<dbReference type="PANTHER" id="PTHR36234:SF5">
    <property type="entry name" value="LYSYL ENDOPEPTIDASE"/>
    <property type="match status" value="1"/>
</dbReference>
<dbReference type="PANTHER" id="PTHR36234">
    <property type="entry name" value="LYSYL ENDOPEPTIDASE"/>
    <property type="match status" value="1"/>
</dbReference>
<organism evidence="9 10">
    <name type="scientific">Nonomuraea endophytica</name>
    <dbReference type="NCBI Taxonomy" id="714136"/>
    <lineage>
        <taxon>Bacteria</taxon>
        <taxon>Bacillati</taxon>
        <taxon>Actinomycetota</taxon>
        <taxon>Actinomycetes</taxon>
        <taxon>Streptosporangiales</taxon>
        <taxon>Streptosporangiaceae</taxon>
        <taxon>Nonomuraea</taxon>
    </lineage>
</organism>
<evidence type="ECO:0000313" key="9">
    <source>
        <dbReference type="EMBL" id="MBB5085031.1"/>
    </source>
</evidence>
<keyword evidence="5 7" id="KW-0720">Serine protease</keyword>
<sequence>MDAMSQTRAAAARYASKRDDRARIQRRREQTGQRIVDDADQVTARAERLVQRGTVSVATVERLSEQSPDRLLERIVGVSADFQPANFLARGARAITSVGRITQGSNGRAIPVGTGFLVAPSLLLTNNHVLPDQDSAGEAEVEFGAEMSIDNDPPAWTRFRLDPSAAFATDEDLDFTLVRVVPAADGRTAGDLYGWNRLMARQGKIVTGEPVNLVGHPNGRLKEITIRRNELTMQLDHFLHYSADTEPGSSGSPVFNDQWEVVALHHSGVPGEDGAWVANEGVRVSSILSGLPVGLLSELGAAPLATESIAPVRQAGAPARPSAFGGTRHLVFLHGRGQTGRDPQTMRREWIAGLNKGLTLAGLPTVEPADAWFPFYGDTLTEPLESLAPASPTTRVVYEQLVGEAAALAGRPADGRREGLLTGVQGALSWLASATNLDHLLIAAVFRDVAAYLDDSSVRQAVLAAVERTLPASGQVVLVSHSLGTVVAMDLLTRLPDALEVPLLVTLGSPLGLDAVQGRLLSGGPHRPDRVGQWLNVWSQSDPVSIGCPLEDDWKGQVDERAADNPLQRSHDVAEYLSHPHVARALLRHLT</sequence>
<dbReference type="Proteomes" id="UP000568380">
    <property type="component" value="Unassembled WGS sequence"/>
</dbReference>
<evidence type="ECO:0000256" key="5">
    <source>
        <dbReference type="ARBA" id="ARBA00022825"/>
    </source>
</evidence>
<dbReference type="Pfam" id="PF13365">
    <property type="entry name" value="Trypsin_2"/>
    <property type="match status" value="1"/>
</dbReference>
<feature type="active site" description="Charge relay system" evidence="6">
    <location>
        <position position="250"/>
    </location>
</feature>
<keyword evidence="3" id="KW-0732">Signal</keyword>